<proteinExistence type="predicted"/>
<evidence type="ECO:0000313" key="2">
    <source>
        <dbReference type="Proteomes" id="UP000236884"/>
    </source>
</evidence>
<organism evidence="1 2">
    <name type="scientific">Variibacter gotjawalensis</name>
    <dbReference type="NCBI Taxonomy" id="1333996"/>
    <lineage>
        <taxon>Bacteria</taxon>
        <taxon>Pseudomonadati</taxon>
        <taxon>Pseudomonadota</taxon>
        <taxon>Alphaproteobacteria</taxon>
        <taxon>Hyphomicrobiales</taxon>
        <taxon>Nitrobacteraceae</taxon>
        <taxon>Variibacter</taxon>
    </lineage>
</organism>
<keyword evidence="2" id="KW-1185">Reference proteome</keyword>
<dbReference type="RefSeq" id="WP_096354153.1">
    <property type="nucleotide sequence ID" value="NZ_AP014946.1"/>
</dbReference>
<sequence>MPDDVKAARISEMAAADHIPLRPDAAARIARAITPTVTRFHEEKMKLEMEVEPSTFVVVSMREIKQ</sequence>
<reference evidence="1 2" key="1">
    <citation type="submission" date="2015-08" db="EMBL/GenBank/DDBJ databases">
        <title>Investigation of the bacterial diversity of lava forest soil.</title>
        <authorList>
            <person name="Lee J.S."/>
        </authorList>
    </citation>
    <scope>NUCLEOTIDE SEQUENCE [LARGE SCALE GENOMIC DNA]</scope>
    <source>
        <strain evidence="1 2">GJW-30</strain>
    </source>
</reference>
<dbReference type="AlphaFoldDB" id="A0A0S3PTF2"/>
<dbReference type="Proteomes" id="UP000236884">
    <property type="component" value="Chromosome"/>
</dbReference>
<accession>A0A0S3PTF2</accession>
<evidence type="ECO:0000313" key="1">
    <source>
        <dbReference type="EMBL" id="BAT59156.1"/>
    </source>
</evidence>
<protein>
    <submittedName>
        <fullName evidence="1">Uncharacterized protein</fullName>
    </submittedName>
</protein>
<dbReference type="KEGG" id="vgo:GJW-30_1_01686"/>
<gene>
    <name evidence="1" type="ORF">GJW-30_1_01686</name>
</gene>
<dbReference type="EMBL" id="AP014946">
    <property type="protein sequence ID" value="BAT59156.1"/>
    <property type="molecule type" value="Genomic_DNA"/>
</dbReference>
<name>A0A0S3PTF2_9BRAD</name>